<dbReference type="GO" id="GO:0003700">
    <property type="term" value="F:DNA-binding transcription factor activity"/>
    <property type="evidence" value="ECO:0007669"/>
    <property type="project" value="TreeGrafter"/>
</dbReference>
<dbReference type="Gene3D" id="1.10.10.10">
    <property type="entry name" value="Winged helix-like DNA-binding domain superfamily/Winged helix DNA-binding domain"/>
    <property type="match status" value="1"/>
</dbReference>
<dbReference type="Pfam" id="PF02082">
    <property type="entry name" value="Rrf2"/>
    <property type="match status" value="1"/>
</dbReference>
<dbReference type="PROSITE" id="PS51197">
    <property type="entry name" value="HTH_RRF2_2"/>
    <property type="match status" value="1"/>
</dbReference>
<name>A0A2R4MCW9_9HYPH</name>
<keyword evidence="1" id="KW-0238">DNA-binding</keyword>
<dbReference type="KEGG" id="mmyr:MXMO3_01319"/>
<dbReference type="PANTHER" id="PTHR33221">
    <property type="entry name" value="WINGED HELIX-TURN-HELIX TRANSCRIPTIONAL REGULATOR, RRF2 FAMILY"/>
    <property type="match status" value="1"/>
</dbReference>
<dbReference type="GO" id="GO:0003677">
    <property type="term" value="F:DNA binding"/>
    <property type="evidence" value="ECO:0007669"/>
    <property type="project" value="UniProtKB-KW"/>
</dbReference>
<dbReference type="GO" id="GO:0005829">
    <property type="term" value="C:cytosol"/>
    <property type="evidence" value="ECO:0007669"/>
    <property type="project" value="TreeGrafter"/>
</dbReference>
<dbReference type="STRING" id="1122213.GCA_000423365_01477"/>
<dbReference type="NCBIfam" id="TIGR00738">
    <property type="entry name" value="rrf2_super"/>
    <property type="match status" value="1"/>
</dbReference>
<organism evidence="2 3">
    <name type="scientific">Maritalea myrionectae</name>
    <dbReference type="NCBI Taxonomy" id="454601"/>
    <lineage>
        <taxon>Bacteria</taxon>
        <taxon>Pseudomonadati</taxon>
        <taxon>Pseudomonadota</taxon>
        <taxon>Alphaproteobacteria</taxon>
        <taxon>Hyphomicrobiales</taxon>
        <taxon>Devosiaceae</taxon>
        <taxon>Maritalea</taxon>
    </lineage>
</organism>
<gene>
    <name evidence="2" type="ORF">MXMO3_01319</name>
</gene>
<dbReference type="AlphaFoldDB" id="A0A2R4MCW9"/>
<evidence type="ECO:0000313" key="2">
    <source>
        <dbReference type="EMBL" id="AVX03850.1"/>
    </source>
</evidence>
<reference evidence="2 3" key="1">
    <citation type="submission" date="2017-05" db="EMBL/GenBank/DDBJ databases">
        <title>Genome Analysis of Maritalea myrionectae HL2708#5.</title>
        <authorList>
            <consortium name="Cotde Inc.-PKNU"/>
            <person name="Jang D."/>
            <person name="Oh H.-M."/>
        </authorList>
    </citation>
    <scope>NUCLEOTIDE SEQUENCE [LARGE SCALE GENOMIC DNA]</scope>
    <source>
        <strain evidence="2 3">HL2708#5</strain>
    </source>
</reference>
<dbReference type="PANTHER" id="PTHR33221:SF4">
    <property type="entry name" value="HTH-TYPE TRANSCRIPTIONAL REPRESSOR NSRR"/>
    <property type="match status" value="1"/>
</dbReference>
<proteinExistence type="predicted"/>
<evidence type="ECO:0000256" key="1">
    <source>
        <dbReference type="ARBA" id="ARBA00023125"/>
    </source>
</evidence>
<evidence type="ECO:0000313" key="3">
    <source>
        <dbReference type="Proteomes" id="UP000258927"/>
    </source>
</evidence>
<dbReference type="Proteomes" id="UP000258927">
    <property type="component" value="Chromosome"/>
</dbReference>
<accession>A0A2R4MCW9</accession>
<dbReference type="EMBL" id="CP021330">
    <property type="protein sequence ID" value="AVX03850.1"/>
    <property type="molecule type" value="Genomic_DNA"/>
</dbReference>
<sequence length="150" mass="16711">MHLTSQTDYSLRLLMLLGMVAPNKMTISQVANILKLKRNHLTKIVHHLAKHDILHTSRGKSGGISLSEVAPDKTITELIRISEPNFALVECLDRKKCACEFAGYCELTALFTSARTAFFDVLSDKTLGDIIRSKKQSSPLLNKRIVAESM</sequence>
<keyword evidence="3" id="KW-1185">Reference proteome</keyword>
<dbReference type="InterPro" id="IPR036390">
    <property type="entry name" value="WH_DNA-bd_sf"/>
</dbReference>
<dbReference type="InterPro" id="IPR000944">
    <property type="entry name" value="Tscrpt_reg_Rrf2"/>
</dbReference>
<dbReference type="InterPro" id="IPR036388">
    <property type="entry name" value="WH-like_DNA-bd_sf"/>
</dbReference>
<protein>
    <submittedName>
        <fullName evidence="2">HTH-type transcriptional repressor NsrR</fullName>
    </submittedName>
</protein>
<dbReference type="SUPFAM" id="SSF46785">
    <property type="entry name" value="Winged helix' DNA-binding domain"/>
    <property type="match status" value="1"/>
</dbReference>